<protein>
    <submittedName>
        <fullName evidence="2">Uncharacterized protein</fullName>
    </submittedName>
</protein>
<gene>
    <name evidence="2" type="ORF">GOEFS_015_00100</name>
</gene>
<feature type="region of interest" description="Disordered" evidence="1">
    <location>
        <begin position="47"/>
        <end position="237"/>
    </location>
</feature>
<proteinExistence type="predicted"/>
<feature type="compositionally biased region" description="Gly residues" evidence="1">
    <location>
        <begin position="47"/>
        <end position="78"/>
    </location>
</feature>
<dbReference type="AlphaFoldDB" id="H0QVK7"/>
<evidence type="ECO:0000256" key="1">
    <source>
        <dbReference type="SAM" id="MobiDB-lite"/>
    </source>
</evidence>
<evidence type="ECO:0000313" key="3">
    <source>
        <dbReference type="Proteomes" id="UP000035034"/>
    </source>
</evidence>
<sequence>MHLPDSTAATRPAVRKIVALTGAAGLLLAVALLGSIGTGAADAFPGLGGGHSHSQGGSDGGSSNNGGSSNSGGNGTGFGPANSNPNNNDPDDDDDDDDNGNNGGSSAPPKLNIPKYTPPTSDSSPTTPRSRSGDGSSSQWNGGGHPKQPWEKDQTPTAPKATGPKAAPHAPVAPPAAVAPPAVIAPPAAAGGGNGNATAPKPVTKPRVATPHAVKSPAKHTPGPAPVTPKVGAPEPTVAPPVMAAAELGDFAGGVAPAALLILGSAALLGSGRFLDAISAART</sequence>
<dbReference type="EMBL" id="BAEH01000015">
    <property type="protein sequence ID" value="GAB16813.1"/>
    <property type="molecule type" value="Genomic_DNA"/>
</dbReference>
<feature type="compositionally biased region" description="Low complexity" evidence="1">
    <location>
        <begin position="118"/>
        <end position="130"/>
    </location>
</feature>
<evidence type="ECO:0000313" key="2">
    <source>
        <dbReference type="EMBL" id="GAB16813.1"/>
    </source>
</evidence>
<dbReference type="Proteomes" id="UP000035034">
    <property type="component" value="Unassembled WGS sequence"/>
</dbReference>
<keyword evidence="3" id="KW-1185">Reference proteome</keyword>
<feature type="compositionally biased region" description="Low complexity" evidence="1">
    <location>
        <begin position="179"/>
        <end position="189"/>
    </location>
</feature>
<organism evidence="2 3">
    <name type="scientific">Gordonia effusa NBRC 100432</name>
    <dbReference type="NCBI Taxonomy" id="1077974"/>
    <lineage>
        <taxon>Bacteria</taxon>
        <taxon>Bacillati</taxon>
        <taxon>Actinomycetota</taxon>
        <taxon>Actinomycetes</taxon>
        <taxon>Mycobacteriales</taxon>
        <taxon>Gordoniaceae</taxon>
        <taxon>Gordonia</taxon>
    </lineage>
</organism>
<comment type="caution">
    <text evidence="2">The sequence shown here is derived from an EMBL/GenBank/DDBJ whole genome shotgun (WGS) entry which is preliminary data.</text>
</comment>
<feature type="compositionally biased region" description="Low complexity" evidence="1">
    <location>
        <begin position="79"/>
        <end position="88"/>
    </location>
</feature>
<dbReference type="RefSeq" id="WP_007316151.1">
    <property type="nucleotide sequence ID" value="NZ_BAEH01000015.1"/>
</dbReference>
<name>H0QVK7_9ACTN</name>
<feature type="compositionally biased region" description="Low complexity" evidence="1">
    <location>
        <begin position="155"/>
        <end position="170"/>
    </location>
</feature>
<reference evidence="2 3" key="1">
    <citation type="submission" date="2011-12" db="EMBL/GenBank/DDBJ databases">
        <title>Whole genome shotgun sequence of Gordonia effusa NBRC 100432.</title>
        <authorList>
            <person name="Yoshida I."/>
            <person name="Takarada H."/>
            <person name="Hosoyama A."/>
            <person name="Tsuchikane K."/>
            <person name="Katsumata H."/>
            <person name="Yamazaki S."/>
            <person name="Fujita N."/>
        </authorList>
    </citation>
    <scope>NUCLEOTIDE SEQUENCE [LARGE SCALE GENOMIC DNA]</scope>
    <source>
        <strain evidence="2 3">NBRC 100432</strain>
    </source>
</reference>
<accession>H0QVK7</accession>
<feature type="compositionally biased region" description="Acidic residues" evidence="1">
    <location>
        <begin position="89"/>
        <end position="99"/>
    </location>
</feature>